<evidence type="ECO:0000256" key="3">
    <source>
        <dbReference type="ARBA" id="ARBA00023242"/>
    </source>
</evidence>
<proteinExistence type="predicted"/>
<dbReference type="EMBL" id="JABDTM020028710">
    <property type="protein sequence ID" value="KAH0808502.1"/>
    <property type="molecule type" value="Genomic_DNA"/>
</dbReference>
<gene>
    <name evidence="6" type="ORF">GEV33_014290</name>
</gene>
<reference evidence="6" key="2">
    <citation type="submission" date="2021-08" db="EMBL/GenBank/DDBJ databases">
        <authorList>
            <person name="Eriksson T."/>
        </authorList>
    </citation>
    <scope>NUCLEOTIDE SEQUENCE</scope>
    <source>
        <strain evidence="6">Stoneville</strain>
        <tissue evidence="6">Whole head</tissue>
    </source>
</reference>
<feature type="DNA-binding region" description="HMG box" evidence="4">
    <location>
        <begin position="9"/>
        <end position="77"/>
    </location>
</feature>
<dbReference type="GO" id="GO:0000122">
    <property type="term" value="P:negative regulation of transcription by RNA polymerase II"/>
    <property type="evidence" value="ECO:0007669"/>
    <property type="project" value="TreeGrafter"/>
</dbReference>
<reference evidence="6" key="1">
    <citation type="journal article" date="2020" name="J Insects Food Feed">
        <title>The yellow mealworm (Tenebrio molitor) genome: a resource for the emerging insects as food and feed industry.</title>
        <authorList>
            <person name="Eriksson T."/>
            <person name="Andere A."/>
            <person name="Kelstrup H."/>
            <person name="Emery V."/>
            <person name="Picard C."/>
        </authorList>
    </citation>
    <scope>NUCLEOTIDE SEQUENCE</scope>
    <source>
        <strain evidence="6">Stoneville</strain>
        <tissue evidence="6">Whole head</tissue>
    </source>
</reference>
<dbReference type="Proteomes" id="UP000719412">
    <property type="component" value="Unassembled WGS sequence"/>
</dbReference>
<sequence>MSDGDGVHIKRPMNAFMVWSRIRRKHISNDYPRLHNSEISKLLGAEWKVLPEVEKRPFIDEAKRLRNQHMVDHPDYKYRPRRRPKVEIKDNSRLLGARLQVSDPLQQAFSKAFYGQNESESLVTSQMLDQKPSFSLRPLSEFEPNYPSMALAPIEPSEPINLRFSYPSYSERSQEVVDKQSFQASLPPYASLAGNVHHRALLRAASIYAYHDLATNSLPVYFPPL</sequence>
<dbReference type="GO" id="GO:0005634">
    <property type="term" value="C:nucleus"/>
    <property type="evidence" value="ECO:0007669"/>
    <property type="project" value="UniProtKB-SubCell"/>
</dbReference>
<name>A0A8J6H712_TENMO</name>
<dbReference type="SMART" id="SM00398">
    <property type="entry name" value="HMG"/>
    <property type="match status" value="1"/>
</dbReference>
<feature type="domain" description="HMG box" evidence="5">
    <location>
        <begin position="9"/>
        <end position="77"/>
    </location>
</feature>
<evidence type="ECO:0000256" key="4">
    <source>
        <dbReference type="PROSITE-ProRule" id="PRU00267"/>
    </source>
</evidence>
<evidence type="ECO:0000256" key="1">
    <source>
        <dbReference type="ARBA" id="ARBA00004123"/>
    </source>
</evidence>
<accession>A0A8J6H712</accession>
<dbReference type="PROSITE" id="PS50118">
    <property type="entry name" value="HMG_BOX_2"/>
    <property type="match status" value="1"/>
</dbReference>
<dbReference type="GO" id="GO:0007420">
    <property type="term" value="P:brain development"/>
    <property type="evidence" value="ECO:0007669"/>
    <property type="project" value="TreeGrafter"/>
</dbReference>
<comment type="caution">
    <text evidence="6">The sequence shown here is derived from an EMBL/GenBank/DDBJ whole genome shotgun (WGS) entry which is preliminary data.</text>
</comment>
<dbReference type="OrthoDB" id="6247875at2759"/>
<dbReference type="PANTHER" id="PTHR10270:SF323">
    <property type="entry name" value="TRANSCRIPTION FACTOR SOX-14-RELATED"/>
    <property type="match status" value="1"/>
</dbReference>
<dbReference type="Pfam" id="PF00505">
    <property type="entry name" value="HMG_box"/>
    <property type="match status" value="1"/>
</dbReference>
<dbReference type="GO" id="GO:0030182">
    <property type="term" value="P:neuron differentiation"/>
    <property type="evidence" value="ECO:0007669"/>
    <property type="project" value="TreeGrafter"/>
</dbReference>
<comment type="subcellular location">
    <subcellularLocation>
        <location evidence="1">Nucleus</location>
    </subcellularLocation>
</comment>
<dbReference type="InterPro" id="IPR050140">
    <property type="entry name" value="SRY-related_HMG-box_TF-like"/>
</dbReference>
<dbReference type="PANTHER" id="PTHR10270">
    <property type="entry name" value="SOX TRANSCRIPTION FACTOR"/>
    <property type="match status" value="1"/>
</dbReference>
<protein>
    <recommendedName>
        <fullName evidence="5">HMG box domain-containing protein</fullName>
    </recommendedName>
</protein>
<evidence type="ECO:0000256" key="2">
    <source>
        <dbReference type="ARBA" id="ARBA00023125"/>
    </source>
</evidence>
<dbReference type="FunFam" id="1.10.30.10:FF:000002">
    <property type="entry name" value="transcription factor Sox-2"/>
    <property type="match status" value="1"/>
</dbReference>
<evidence type="ECO:0000259" key="5">
    <source>
        <dbReference type="PROSITE" id="PS50118"/>
    </source>
</evidence>
<dbReference type="InterPro" id="IPR009071">
    <property type="entry name" value="HMG_box_dom"/>
</dbReference>
<organism evidence="6 7">
    <name type="scientific">Tenebrio molitor</name>
    <name type="common">Yellow mealworm beetle</name>
    <dbReference type="NCBI Taxonomy" id="7067"/>
    <lineage>
        <taxon>Eukaryota</taxon>
        <taxon>Metazoa</taxon>
        <taxon>Ecdysozoa</taxon>
        <taxon>Arthropoda</taxon>
        <taxon>Hexapoda</taxon>
        <taxon>Insecta</taxon>
        <taxon>Pterygota</taxon>
        <taxon>Neoptera</taxon>
        <taxon>Endopterygota</taxon>
        <taxon>Coleoptera</taxon>
        <taxon>Polyphaga</taxon>
        <taxon>Cucujiformia</taxon>
        <taxon>Tenebrionidae</taxon>
        <taxon>Tenebrio</taxon>
    </lineage>
</organism>
<dbReference type="AlphaFoldDB" id="A0A8J6H712"/>
<evidence type="ECO:0000313" key="7">
    <source>
        <dbReference type="Proteomes" id="UP000719412"/>
    </source>
</evidence>
<dbReference type="CDD" id="cd22028">
    <property type="entry name" value="HMG-box_SoxA_SoxB_SoxG"/>
    <property type="match status" value="1"/>
</dbReference>
<keyword evidence="7" id="KW-1185">Reference proteome</keyword>
<dbReference type="GO" id="GO:0000978">
    <property type="term" value="F:RNA polymerase II cis-regulatory region sequence-specific DNA binding"/>
    <property type="evidence" value="ECO:0007669"/>
    <property type="project" value="TreeGrafter"/>
</dbReference>
<evidence type="ECO:0000313" key="6">
    <source>
        <dbReference type="EMBL" id="KAH0808502.1"/>
    </source>
</evidence>
<keyword evidence="3 4" id="KW-0539">Nucleus</keyword>
<keyword evidence="2 4" id="KW-0238">DNA-binding</keyword>
<dbReference type="GO" id="GO:0001228">
    <property type="term" value="F:DNA-binding transcription activator activity, RNA polymerase II-specific"/>
    <property type="evidence" value="ECO:0007669"/>
    <property type="project" value="TreeGrafter"/>
</dbReference>